<dbReference type="RefSeq" id="WP_123913823.1">
    <property type="nucleotide sequence ID" value="NZ_RKRA01000001.1"/>
</dbReference>
<name>A0A3N4ZXK4_9MICO</name>
<dbReference type="Pfam" id="PF02823">
    <property type="entry name" value="ATP-synt_DE_N"/>
    <property type="match status" value="1"/>
</dbReference>
<protein>
    <submittedName>
        <fullName evidence="9">F-type H+-transporting ATPase subunit epsilon</fullName>
    </submittedName>
</protein>
<proteinExistence type="inferred from homology"/>
<dbReference type="GO" id="GO:0005886">
    <property type="term" value="C:plasma membrane"/>
    <property type="evidence" value="ECO:0007669"/>
    <property type="project" value="UniProtKB-SubCell"/>
</dbReference>
<dbReference type="Gene3D" id="2.60.15.10">
    <property type="entry name" value="F0F1 ATP synthase delta/epsilon subunit, N-terminal"/>
    <property type="match status" value="1"/>
</dbReference>
<gene>
    <name evidence="9" type="ORF">EDD32_0197</name>
</gene>
<evidence type="ECO:0000313" key="10">
    <source>
        <dbReference type="Proteomes" id="UP000280726"/>
    </source>
</evidence>
<dbReference type="OrthoDB" id="9791445at2"/>
<comment type="similarity">
    <text evidence="2">Belongs to the ATPase epsilon chain family.</text>
</comment>
<evidence type="ECO:0000256" key="4">
    <source>
        <dbReference type="ARBA" id="ARBA00023065"/>
    </source>
</evidence>
<evidence type="ECO:0000256" key="5">
    <source>
        <dbReference type="ARBA" id="ARBA00023136"/>
    </source>
</evidence>
<keyword evidence="6" id="KW-0139">CF(1)</keyword>
<dbReference type="InterPro" id="IPR020546">
    <property type="entry name" value="ATP_synth_F1_dsu/esu_N"/>
</dbReference>
<dbReference type="SUPFAM" id="SSF51344">
    <property type="entry name" value="Epsilon subunit of F1F0-ATP synthase N-terminal domain"/>
    <property type="match status" value="1"/>
</dbReference>
<evidence type="ECO:0000256" key="2">
    <source>
        <dbReference type="ARBA" id="ARBA00005712"/>
    </source>
</evidence>
<feature type="domain" description="ATP synthase F1 complex delta/epsilon subunit N-terminal" evidence="8">
    <location>
        <begin position="2"/>
        <end position="80"/>
    </location>
</feature>
<comment type="caution">
    <text evidence="9">The sequence shown here is derived from an EMBL/GenBank/DDBJ whole genome shotgun (WGS) entry which is preliminary data.</text>
</comment>
<evidence type="ECO:0000256" key="1">
    <source>
        <dbReference type="ARBA" id="ARBA00004202"/>
    </source>
</evidence>
<evidence type="ECO:0000313" key="9">
    <source>
        <dbReference type="EMBL" id="RPF25785.1"/>
    </source>
</evidence>
<organism evidence="9 10">
    <name type="scientific">Georgenia muralis</name>
    <dbReference type="NCBI Taxonomy" id="154117"/>
    <lineage>
        <taxon>Bacteria</taxon>
        <taxon>Bacillati</taxon>
        <taxon>Actinomycetota</taxon>
        <taxon>Actinomycetes</taxon>
        <taxon>Micrococcales</taxon>
        <taxon>Bogoriellaceae</taxon>
        <taxon>Georgenia</taxon>
    </lineage>
</organism>
<keyword evidence="5" id="KW-0472">Membrane</keyword>
<dbReference type="AlphaFoldDB" id="A0A3N4ZXK4"/>
<dbReference type="GO" id="GO:0046933">
    <property type="term" value="F:proton-transporting ATP synthase activity, rotational mechanism"/>
    <property type="evidence" value="ECO:0007669"/>
    <property type="project" value="InterPro"/>
</dbReference>
<dbReference type="EMBL" id="RKRA01000001">
    <property type="protein sequence ID" value="RPF25785.1"/>
    <property type="molecule type" value="Genomic_DNA"/>
</dbReference>
<dbReference type="NCBIfam" id="NF009977">
    <property type="entry name" value="PRK13442.1"/>
    <property type="match status" value="1"/>
</dbReference>
<dbReference type="Proteomes" id="UP000280726">
    <property type="component" value="Unassembled WGS sequence"/>
</dbReference>
<comment type="subcellular location">
    <subcellularLocation>
        <location evidence="1">Cell membrane</location>
        <topology evidence="1">Peripheral membrane protein</topology>
    </subcellularLocation>
</comment>
<reference evidence="9 10" key="1">
    <citation type="submission" date="2018-11" db="EMBL/GenBank/DDBJ databases">
        <title>Sequencing the genomes of 1000 actinobacteria strains.</title>
        <authorList>
            <person name="Klenk H.-P."/>
        </authorList>
    </citation>
    <scope>NUCLEOTIDE SEQUENCE [LARGE SCALE GENOMIC DNA]</scope>
    <source>
        <strain evidence="9 10">DSM 14418</strain>
    </source>
</reference>
<dbReference type="PANTHER" id="PTHR13822:SF10">
    <property type="entry name" value="ATP SYNTHASE EPSILON CHAIN, CHLOROPLASTIC"/>
    <property type="match status" value="1"/>
</dbReference>
<evidence type="ECO:0000259" key="8">
    <source>
        <dbReference type="Pfam" id="PF02823"/>
    </source>
</evidence>
<sequence>MMKVEVVSTDASLWSGEATSVVVPAAGGDMGILTGRQPVLAVLRPGKVRITPSSGQVVTLDVHEGFVSVDEDIVTVVVDNSAADRAS</sequence>
<dbReference type="PANTHER" id="PTHR13822">
    <property type="entry name" value="ATP SYNTHASE DELTA/EPSILON CHAIN"/>
    <property type="match status" value="1"/>
</dbReference>
<keyword evidence="3" id="KW-0813">Transport</keyword>
<dbReference type="GO" id="GO:0045259">
    <property type="term" value="C:proton-transporting ATP synthase complex"/>
    <property type="evidence" value="ECO:0007669"/>
    <property type="project" value="UniProtKB-KW"/>
</dbReference>
<keyword evidence="7" id="KW-0066">ATP synthesis</keyword>
<accession>A0A3N4ZXK4</accession>
<keyword evidence="4" id="KW-0406">Ion transport</keyword>
<evidence type="ECO:0000256" key="7">
    <source>
        <dbReference type="ARBA" id="ARBA00023310"/>
    </source>
</evidence>
<dbReference type="InterPro" id="IPR001469">
    <property type="entry name" value="ATP_synth_F1_dsu/esu"/>
</dbReference>
<dbReference type="InterPro" id="IPR036771">
    <property type="entry name" value="ATPsynth_dsu/esu_N"/>
</dbReference>
<evidence type="ECO:0000256" key="3">
    <source>
        <dbReference type="ARBA" id="ARBA00022448"/>
    </source>
</evidence>
<keyword evidence="10" id="KW-1185">Reference proteome</keyword>
<evidence type="ECO:0000256" key="6">
    <source>
        <dbReference type="ARBA" id="ARBA00023196"/>
    </source>
</evidence>
<dbReference type="CDD" id="cd12152">
    <property type="entry name" value="F1-ATPase_delta"/>
    <property type="match status" value="1"/>
</dbReference>